<reference evidence="2 3" key="1">
    <citation type="submission" date="2018-08" db="EMBL/GenBank/DDBJ databases">
        <title>Complete genome sequencing of Blastochloris tepida GI.</title>
        <authorList>
            <person name="Tsukatani Y."/>
            <person name="Mori H."/>
        </authorList>
    </citation>
    <scope>NUCLEOTIDE SEQUENCE [LARGE SCALE GENOMIC DNA]</scope>
    <source>
        <strain evidence="2 3">GI</strain>
    </source>
</reference>
<gene>
    <name evidence="2" type="ORF">BLTE_24010</name>
</gene>
<evidence type="ECO:0000313" key="2">
    <source>
        <dbReference type="EMBL" id="BBF93716.1"/>
    </source>
</evidence>
<feature type="region of interest" description="Disordered" evidence="1">
    <location>
        <begin position="17"/>
        <end position="46"/>
    </location>
</feature>
<proteinExistence type="predicted"/>
<feature type="compositionally biased region" description="Basic and acidic residues" evidence="1">
    <location>
        <begin position="26"/>
        <end position="44"/>
    </location>
</feature>
<name>A0A348G2D3_9HYPH</name>
<organism evidence="2 3">
    <name type="scientific">Blastochloris tepida</name>
    <dbReference type="NCBI Taxonomy" id="2233851"/>
    <lineage>
        <taxon>Bacteria</taxon>
        <taxon>Pseudomonadati</taxon>
        <taxon>Pseudomonadota</taxon>
        <taxon>Alphaproteobacteria</taxon>
        <taxon>Hyphomicrobiales</taxon>
        <taxon>Blastochloridaceae</taxon>
        <taxon>Blastochloris</taxon>
    </lineage>
</organism>
<protein>
    <submittedName>
        <fullName evidence="2">Uncharacterized protein</fullName>
    </submittedName>
</protein>
<evidence type="ECO:0000313" key="3">
    <source>
        <dbReference type="Proteomes" id="UP000266934"/>
    </source>
</evidence>
<keyword evidence="3" id="KW-1185">Reference proteome</keyword>
<dbReference type="KEGG" id="blag:BLTE_24010"/>
<dbReference type="Proteomes" id="UP000266934">
    <property type="component" value="Chromosome"/>
</dbReference>
<evidence type="ECO:0000256" key="1">
    <source>
        <dbReference type="SAM" id="MobiDB-lite"/>
    </source>
</evidence>
<dbReference type="AlphaFoldDB" id="A0A348G2D3"/>
<accession>A0A348G2D3</accession>
<dbReference type="EMBL" id="AP018907">
    <property type="protein sequence ID" value="BBF93716.1"/>
    <property type="molecule type" value="Genomic_DNA"/>
</dbReference>
<sequence length="74" mass="7927">MGGRFVLSAGLPNFARACGRVPVGGHPDKRPDSRPGTKDREAPLRRRVFSVSPSIDRQLEAKPAIPCSPQGYAA</sequence>